<comment type="subcellular location">
    <subcellularLocation>
        <location evidence="1">Cell inner membrane</location>
        <topology evidence="1">Peripheral membrane protein</topology>
    </subcellularLocation>
</comment>
<dbReference type="InterPro" id="IPR017871">
    <property type="entry name" value="ABC_transporter-like_CS"/>
</dbReference>
<evidence type="ECO:0000313" key="9">
    <source>
        <dbReference type="EMBL" id="KWV58502.1"/>
    </source>
</evidence>
<dbReference type="PROSITE" id="PS50893">
    <property type="entry name" value="ABC_TRANSPORTER_2"/>
    <property type="match status" value="2"/>
</dbReference>
<dbReference type="PANTHER" id="PTHR43297">
    <property type="entry name" value="OLIGOPEPTIDE TRANSPORT ATP-BINDING PROTEIN APPD"/>
    <property type="match status" value="1"/>
</dbReference>
<dbReference type="SUPFAM" id="SSF52540">
    <property type="entry name" value="P-loop containing nucleoside triphosphate hydrolases"/>
    <property type="match status" value="2"/>
</dbReference>
<accession>A0A120FQG0</accession>
<keyword evidence="3" id="KW-0813">Transport</keyword>
<evidence type="ECO:0000313" key="10">
    <source>
        <dbReference type="Proteomes" id="UP000068164"/>
    </source>
</evidence>
<feature type="domain" description="ABC transporter" evidence="8">
    <location>
        <begin position="353"/>
        <end position="588"/>
    </location>
</feature>
<dbReference type="NCBIfam" id="TIGR01727">
    <property type="entry name" value="oligo_HPY"/>
    <property type="match status" value="1"/>
</dbReference>
<evidence type="ECO:0000256" key="4">
    <source>
        <dbReference type="ARBA" id="ARBA00022475"/>
    </source>
</evidence>
<dbReference type="Gene3D" id="3.40.50.300">
    <property type="entry name" value="P-loop containing nucleotide triphosphate hydrolases"/>
    <property type="match status" value="2"/>
</dbReference>
<keyword evidence="4" id="KW-1003">Cell membrane</keyword>
<keyword evidence="10" id="KW-1185">Reference proteome</keyword>
<keyword evidence="7" id="KW-0472">Membrane</keyword>
<feature type="domain" description="ABC transporter" evidence="8">
    <location>
        <begin position="17"/>
        <end position="260"/>
    </location>
</feature>
<dbReference type="GO" id="GO:0005886">
    <property type="term" value="C:plasma membrane"/>
    <property type="evidence" value="ECO:0007669"/>
    <property type="project" value="UniProtKB-SubCell"/>
</dbReference>
<dbReference type="InterPro" id="IPR027417">
    <property type="entry name" value="P-loop_NTPase"/>
</dbReference>
<dbReference type="GO" id="GO:0015833">
    <property type="term" value="P:peptide transport"/>
    <property type="evidence" value="ECO:0007669"/>
    <property type="project" value="InterPro"/>
</dbReference>
<evidence type="ECO:0000256" key="3">
    <source>
        <dbReference type="ARBA" id="ARBA00022448"/>
    </source>
</evidence>
<dbReference type="Pfam" id="PF00005">
    <property type="entry name" value="ABC_tran"/>
    <property type="match status" value="2"/>
</dbReference>
<dbReference type="CDD" id="cd03257">
    <property type="entry name" value="ABC_NikE_OppD_transporters"/>
    <property type="match status" value="2"/>
</dbReference>
<evidence type="ECO:0000259" key="8">
    <source>
        <dbReference type="PROSITE" id="PS50893"/>
    </source>
</evidence>
<dbReference type="InterPro" id="IPR050388">
    <property type="entry name" value="ABC_Ni/Peptide_Import"/>
</dbReference>
<dbReference type="PANTHER" id="PTHR43297:SF2">
    <property type="entry name" value="DIPEPTIDE TRANSPORT ATP-BINDING PROTEIN DPPD"/>
    <property type="match status" value="1"/>
</dbReference>
<proteinExistence type="inferred from homology"/>
<evidence type="ECO:0000256" key="2">
    <source>
        <dbReference type="ARBA" id="ARBA00005417"/>
    </source>
</evidence>
<evidence type="ECO:0000256" key="6">
    <source>
        <dbReference type="ARBA" id="ARBA00022840"/>
    </source>
</evidence>
<evidence type="ECO:0000256" key="1">
    <source>
        <dbReference type="ARBA" id="ARBA00004417"/>
    </source>
</evidence>
<comment type="similarity">
    <text evidence="2">Belongs to the ABC transporter superfamily.</text>
</comment>
<dbReference type="EMBL" id="LNCD01000021">
    <property type="protein sequence ID" value="KWV58502.1"/>
    <property type="molecule type" value="Genomic_DNA"/>
</dbReference>
<dbReference type="GO" id="GO:0016887">
    <property type="term" value="F:ATP hydrolysis activity"/>
    <property type="evidence" value="ECO:0007669"/>
    <property type="project" value="InterPro"/>
</dbReference>
<gene>
    <name evidence="9" type="ORF">AS026_30410</name>
</gene>
<dbReference type="Pfam" id="PF08352">
    <property type="entry name" value="oligo_HPY"/>
    <property type="match status" value="2"/>
</dbReference>
<dbReference type="AlphaFoldDB" id="A0A120FQG0"/>
<dbReference type="InterPro" id="IPR003593">
    <property type="entry name" value="AAA+_ATPase"/>
</dbReference>
<dbReference type="SMART" id="SM00382">
    <property type="entry name" value="AAA"/>
    <property type="match status" value="2"/>
</dbReference>
<name>A0A120FQG0_9HYPH</name>
<sequence length="600" mass="64557">MVNLSHRMSKPVTESVLTVKDLSIILSREGRPSRIIDGISFDMFPGEIIALLGESGSGKTSIGLTLQGLLPREHLPRVTGSIRLAGIELVGAGRRTWRSARRRLVRAIPQDPMGALNPTMTIRHQMRESDGGSAGSIEDWLSRTGLPDPDRIADALPHRLSGGQRQRVLIAMAMMARPKLLIADEPTTALDVTVQAQILDLLRNLARDQQAAILFITHDLGVAASLADRVLVLYAGRIVEMGRMQELARNAAHPYSAGLLAARFDLDSDRRRPLFTLPSERTPSMNVENACAYATRCPIAQPDCTATRPPLEPVSAHSGAVACLHYEQTPFLSSKRAEAKPWPAQAIGETAALKLSNVGKTYPTGPRSIWGRRQPQQVLKSINLSIKLGECVALVGESGAGKSTLLRIAAGLLVPESGTVSRFDKLPPQVVFQDPVAALTPWLTIGEQLGERLRAVSLDSDYGRRRVGEAIKLVGLDPVLMDALPAEMSVGQCQRAVLARAVIVPPKLLLCDEPISAMDVSLAATTLNLLSDLRRRLDMAMLFVTHDLAAARIIADRIAVLKDGELVEIADPDAIIAAPQSAYTRSLVAAMPGPAAGGGR</sequence>
<dbReference type="InterPro" id="IPR003439">
    <property type="entry name" value="ABC_transporter-like_ATP-bd"/>
</dbReference>
<dbReference type="Proteomes" id="UP000068164">
    <property type="component" value="Unassembled WGS sequence"/>
</dbReference>
<keyword evidence="5" id="KW-0547">Nucleotide-binding</keyword>
<reference evidence="9 10" key="1">
    <citation type="submission" date="2015-11" db="EMBL/GenBank/DDBJ databases">
        <title>Draft Genome Sequence of the Strain BR 10423 (Rhizobium sp.) isolated from nodules of Mimosa pudica.</title>
        <authorList>
            <person name="Barauna A.C."/>
            <person name="Zilli J.E."/>
            <person name="Simoes-Araujo J.L."/>
            <person name="Reis V.M."/>
            <person name="James E.K."/>
            <person name="Reis F.B.Jr."/>
            <person name="Rouws L.F."/>
            <person name="Passos S.R."/>
            <person name="Gois S.R."/>
        </authorList>
    </citation>
    <scope>NUCLEOTIDE SEQUENCE [LARGE SCALE GENOMIC DNA]</scope>
    <source>
        <strain evidence="9 10">BR10423</strain>
    </source>
</reference>
<dbReference type="PROSITE" id="PS00211">
    <property type="entry name" value="ABC_TRANSPORTER_1"/>
    <property type="match status" value="2"/>
</dbReference>
<dbReference type="InterPro" id="IPR013563">
    <property type="entry name" value="Oligopep_ABC_C"/>
</dbReference>
<comment type="caution">
    <text evidence="9">The sequence shown here is derived from an EMBL/GenBank/DDBJ whole genome shotgun (WGS) entry which is preliminary data.</text>
</comment>
<organism evidence="9 10">
    <name type="scientific">Rhizobium altiplani</name>
    <dbReference type="NCBI Taxonomy" id="1864509"/>
    <lineage>
        <taxon>Bacteria</taxon>
        <taxon>Pseudomonadati</taxon>
        <taxon>Pseudomonadota</taxon>
        <taxon>Alphaproteobacteria</taxon>
        <taxon>Hyphomicrobiales</taxon>
        <taxon>Rhizobiaceae</taxon>
        <taxon>Rhizobium/Agrobacterium group</taxon>
        <taxon>Rhizobium</taxon>
    </lineage>
</organism>
<dbReference type="OrthoDB" id="8036461at2"/>
<protein>
    <submittedName>
        <fullName evidence="9">Peptide ABC transporter</fullName>
    </submittedName>
</protein>
<evidence type="ECO:0000256" key="5">
    <source>
        <dbReference type="ARBA" id="ARBA00022741"/>
    </source>
</evidence>
<keyword evidence="6" id="KW-0067">ATP-binding</keyword>
<dbReference type="GO" id="GO:0005524">
    <property type="term" value="F:ATP binding"/>
    <property type="evidence" value="ECO:0007669"/>
    <property type="project" value="UniProtKB-KW"/>
</dbReference>
<evidence type="ECO:0000256" key="7">
    <source>
        <dbReference type="ARBA" id="ARBA00023136"/>
    </source>
</evidence>